<evidence type="ECO:0000256" key="10">
    <source>
        <dbReference type="SAM" id="Phobius"/>
    </source>
</evidence>
<comment type="similarity">
    <text evidence="7">Belongs to the drug/metabolite transporter (DMT) superfamily. Small multidrug resistance (SMR) (TC 2.A.7.1) family. Gdx/SugE subfamily.</text>
</comment>
<evidence type="ECO:0000256" key="4">
    <source>
        <dbReference type="ARBA" id="ARBA00022692"/>
    </source>
</evidence>
<keyword evidence="12" id="KW-1185">Reference proteome</keyword>
<dbReference type="OrthoDB" id="9808638at2"/>
<dbReference type="Pfam" id="PF00893">
    <property type="entry name" value="Multi_Drug_Res"/>
    <property type="match status" value="1"/>
</dbReference>
<sequence length="108" mass="10832">MNANWAWVALLAGGLCEAGFTTALRHIDGGRNLAALAGFLIAVTASMGLLALAGRHIPMGTAYAVWAGIGAGATALIGIAFYAEPLSLARALLLITLIACIAGLKALG</sequence>
<dbReference type="AlphaFoldDB" id="A0A255Z5X9"/>
<comment type="caution">
    <text evidence="11">The sequence shown here is derived from an EMBL/GenBank/DDBJ whole genome shotgun (WGS) entry which is preliminary data.</text>
</comment>
<evidence type="ECO:0000256" key="3">
    <source>
        <dbReference type="ARBA" id="ARBA00022475"/>
    </source>
</evidence>
<proteinExistence type="inferred from homology"/>
<evidence type="ECO:0000256" key="8">
    <source>
        <dbReference type="ARBA" id="ARBA00039168"/>
    </source>
</evidence>
<evidence type="ECO:0000256" key="2">
    <source>
        <dbReference type="ARBA" id="ARBA00022448"/>
    </source>
</evidence>
<evidence type="ECO:0000313" key="12">
    <source>
        <dbReference type="Proteomes" id="UP000216991"/>
    </source>
</evidence>
<dbReference type="GO" id="GO:0022857">
    <property type="term" value="F:transmembrane transporter activity"/>
    <property type="evidence" value="ECO:0007669"/>
    <property type="project" value="InterPro"/>
</dbReference>
<feature type="transmembrane region" description="Helical" evidence="10">
    <location>
        <begin position="33"/>
        <end position="53"/>
    </location>
</feature>
<protein>
    <recommendedName>
        <fullName evidence="8">Guanidinium exporter</fullName>
    </recommendedName>
</protein>
<dbReference type="InterPro" id="IPR045324">
    <property type="entry name" value="Small_multidrug_res"/>
</dbReference>
<keyword evidence="2" id="KW-0813">Transport</keyword>
<keyword evidence="4 9" id="KW-0812">Transmembrane</keyword>
<evidence type="ECO:0000256" key="6">
    <source>
        <dbReference type="ARBA" id="ARBA00023136"/>
    </source>
</evidence>
<keyword evidence="5 10" id="KW-1133">Transmembrane helix</keyword>
<dbReference type="Gene3D" id="1.10.3730.20">
    <property type="match status" value="1"/>
</dbReference>
<dbReference type="Proteomes" id="UP000216991">
    <property type="component" value="Unassembled WGS sequence"/>
</dbReference>
<evidence type="ECO:0000256" key="1">
    <source>
        <dbReference type="ARBA" id="ARBA00004651"/>
    </source>
</evidence>
<dbReference type="InterPro" id="IPR037185">
    <property type="entry name" value="EmrE-like"/>
</dbReference>
<feature type="transmembrane region" description="Helical" evidence="10">
    <location>
        <begin position="88"/>
        <end position="107"/>
    </location>
</feature>
<dbReference type="EMBL" id="NOXT01000048">
    <property type="protein sequence ID" value="OYQ36305.1"/>
    <property type="molecule type" value="Genomic_DNA"/>
</dbReference>
<keyword evidence="3" id="KW-1003">Cell membrane</keyword>
<evidence type="ECO:0000256" key="5">
    <source>
        <dbReference type="ARBA" id="ARBA00022989"/>
    </source>
</evidence>
<evidence type="ECO:0000313" key="11">
    <source>
        <dbReference type="EMBL" id="OYQ36305.1"/>
    </source>
</evidence>
<keyword evidence="6 10" id="KW-0472">Membrane</keyword>
<dbReference type="SUPFAM" id="SSF103481">
    <property type="entry name" value="Multidrug resistance efflux transporter EmrE"/>
    <property type="match status" value="1"/>
</dbReference>
<dbReference type="RefSeq" id="WP_094472380.1">
    <property type="nucleotide sequence ID" value="NZ_NOXT01000048.1"/>
</dbReference>
<reference evidence="11 12" key="1">
    <citation type="submission" date="2017-07" db="EMBL/GenBank/DDBJ databases">
        <title>Sandarakinorhabdus cyanobacteriorum sp. nov., a novel bacterium isolated from cyanobacterial aggregates in a eutrophic lake.</title>
        <authorList>
            <person name="Cai H."/>
        </authorList>
    </citation>
    <scope>NUCLEOTIDE SEQUENCE [LARGE SCALE GENOMIC DNA]</scope>
    <source>
        <strain evidence="11 12">TH057</strain>
    </source>
</reference>
<name>A0A255Z5X9_9SPHN</name>
<dbReference type="PANTHER" id="PTHR30561:SF0">
    <property type="entry name" value="GUANIDINIUM EXPORTER"/>
    <property type="match status" value="1"/>
</dbReference>
<gene>
    <name evidence="11" type="ORF">CHU93_01120</name>
</gene>
<feature type="transmembrane region" description="Helical" evidence="10">
    <location>
        <begin position="60"/>
        <end position="82"/>
    </location>
</feature>
<dbReference type="InterPro" id="IPR000390">
    <property type="entry name" value="Small_drug/metabolite_transptr"/>
</dbReference>
<accession>A0A255Z5X9</accession>
<comment type="subcellular location">
    <subcellularLocation>
        <location evidence="1 9">Cell membrane</location>
        <topology evidence="1 9">Multi-pass membrane protein</topology>
    </subcellularLocation>
</comment>
<evidence type="ECO:0000256" key="9">
    <source>
        <dbReference type="RuleBase" id="RU003942"/>
    </source>
</evidence>
<dbReference type="PANTHER" id="PTHR30561">
    <property type="entry name" value="SMR FAMILY PROTON-DEPENDENT DRUG EFFLUX TRANSPORTER SUGE"/>
    <property type="match status" value="1"/>
</dbReference>
<evidence type="ECO:0000256" key="7">
    <source>
        <dbReference type="ARBA" id="ARBA00038151"/>
    </source>
</evidence>
<organism evidence="11 12">
    <name type="scientific">Sandarakinorhabdus cyanobacteriorum</name>
    <dbReference type="NCBI Taxonomy" id="1981098"/>
    <lineage>
        <taxon>Bacteria</taxon>
        <taxon>Pseudomonadati</taxon>
        <taxon>Pseudomonadota</taxon>
        <taxon>Alphaproteobacteria</taxon>
        <taxon>Sphingomonadales</taxon>
        <taxon>Sphingosinicellaceae</taxon>
        <taxon>Sandarakinorhabdus</taxon>
    </lineage>
</organism>
<dbReference type="GO" id="GO:0005886">
    <property type="term" value="C:plasma membrane"/>
    <property type="evidence" value="ECO:0007669"/>
    <property type="project" value="UniProtKB-SubCell"/>
</dbReference>